<dbReference type="EMBL" id="JAJAGQ010000003">
    <property type="protein sequence ID" value="KAJ8568315.1"/>
    <property type="molecule type" value="Genomic_DNA"/>
</dbReference>
<dbReference type="PANTHER" id="PTHR10794:SF84">
    <property type="entry name" value="ESTERASE_LIPASE_THIOESTERASE FAMILY PROTEIN"/>
    <property type="match status" value="1"/>
</dbReference>
<evidence type="ECO:0000313" key="1">
    <source>
        <dbReference type="EMBL" id="KAJ8568315.1"/>
    </source>
</evidence>
<keyword evidence="2" id="KW-1185">Reference proteome</keyword>
<evidence type="ECO:0000313" key="2">
    <source>
        <dbReference type="Proteomes" id="UP001152561"/>
    </source>
</evidence>
<dbReference type="AlphaFoldDB" id="A0A9Q1MTL9"/>
<dbReference type="GO" id="GO:0034338">
    <property type="term" value="F:short-chain carboxylesterase activity"/>
    <property type="evidence" value="ECO:0007669"/>
    <property type="project" value="TreeGrafter"/>
</dbReference>
<organism evidence="1 2">
    <name type="scientific">Anisodus acutangulus</name>
    <dbReference type="NCBI Taxonomy" id="402998"/>
    <lineage>
        <taxon>Eukaryota</taxon>
        <taxon>Viridiplantae</taxon>
        <taxon>Streptophyta</taxon>
        <taxon>Embryophyta</taxon>
        <taxon>Tracheophyta</taxon>
        <taxon>Spermatophyta</taxon>
        <taxon>Magnoliopsida</taxon>
        <taxon>eudicotyledons</taxon>
        <taxon>Gunneridae</taxon>
        <taxon>Pentapetalae</taxon>
        <taxon>asterids</taxon>
        <taxon>lamiids</taxon>
        <taxon>Solanales</taxon>
        <taxon>Solanaceae</taxon>
        <taxon>Solanoideae</taxon>
        <taxon>Hyoscyameae</taxon>
        <taxon>Anisodus</taxon>
    </lineage>
</organism>
<gene>
    <name evidence="1" type="ORF">K7X08_027848</name>
</gene>
<dbReference type="OrthoDB" id="247542at2759"/>
<dbReference type="Proteomes" id="UP001152561">
    <property type="component" value="Unassembled WGS sequence"/>
</dbReference>
<dbReference type="InterPro" id="IPR050960">
    <property type="entry name" value="AB_hydrolase_4_sf"/>
</dbReference>
<dbReference type="GO" id="GO:0047372">
    <property type="term" value="F:monoacylglycerol lipase activity"/>
    <property type="evidence" value="ECO:0007669"/>
    <property type="project" value="TreeGrafter"/>
</dbReference>
<proteinExistence type="predicted"/>
<sequence length="105" mass="11692">MSVHLCFVSKGMPRKDIEENSNCMLIVTPKGVHLGWVAGPEAPRGYPWTDPHVMDFLEHLEHGKSASAACASDQETMNSSVTNSNTLMYRMKYTATPGMIKDRYS</sequence>
<protein>
    <submittedName>
        <fullName evidence="1">Uncharacterized protein</fullName>
    </submittedName>
</protein>
<dbReference type="PANTHER" id="PTHR10794">
    <property type="entry name" value="ABHYDROLASE DOMAIN-CONTAINING PROTEIN"/>
    <property type="match status" value="1"/>
</dbReference>
<comment type="caution">
    <text evidence="1">The sequence shown here is derived from an EMBL/GenBank/DDBJ whole genome shotgun (WGS) entry which is preliminary data.</text>
</comment>
<reference evidence="2" key="1">
    <citation type="journal article" date="2023" name="Proc. Natl. Acad. Sci. U.S.A.">
        <title>Genomic and structural basis for evolution of tropane alkaloid biosynthesis.</title>
        <authorList>
            <person name="Wanga Y.-J."/>
            <person name="Taina T."/>
            <person name="Yua J.-Y."/>
            <person name="Lia J."/>
            <person name="Xua B."/>
            <person name="Chenc J."/>
            <person name="D'Auriad J.C."/>
            <person name="Huanga J.-P."/>
            <person name="Huanga S.-X."/>
        </authorList>
    </citation>
    <scope>NUCLEOTIDE SEQUENCE [LARGE SCALE GENOMIC DNA]</scope>
    <source>
        <strain evidence="2">cv. KIB-2019</strain>
    </source>
</reference>
<accession>A0A9Q1MTL9</accession>
<name>A0A9Q1MTL9_9SOLA</name>